<evidence type="ECO:0000313" key="2">
    <source>
        <dbReference type="EMBL" id="MWG35205.1"/>
    </source>
</evidence>
<name>A0A6B0GSW3_9EURY</name>
<proteinExistence type="predicted"/>
<evidence type="ECO:0000313" key="3">
    <source>
        <dbReference type="Proteomes" id="UP000451471"/>
    </source>
</evidence>
<keyword evidence="1" id="KW-0812">Transmembrane</keyword>
<evidence type="ECO:0000256" key="1">
    <source>
        <dbReference type="SAM" id="Phobius"/>
    </source>
</evidence>
<dbReference type="AlphaFoldDB" id="A0A6B0GSW3"/>
<feature type="transmembrane region" description="Helical" evidence="1">
    <location>
        <begin position="7"/>
        <end position="27"/>
    </location>
</feature>
<comment type="caution">
    <text evidence="2">The sequence shown here is derived from an EMBL/GenBank/DDBJ whole genome shotgun (WGS) entry which is preliminary data.</text>
</comment>
<keyword evidence="1" id="KW-1133">Transmembrane helix</keyword>
<sequence>MTTDTRKLGIGVGLLAISTALVLYSALTDIHAVDALGAIAALAMAAGSLLVGLSERGAGV</sequence>
<reference evidence="2 3" key="1">
    <citation type="submission" date="2019-12" db="EMBL/GenBank/DDBJ databases">
        <title>Halocatena pleomorpha gen. nov. sp. nov., an extremely halophilic archaeon of family Halobacteriaceae isolated from saltpan soil.</title>
        <authorList>
            <person name="Pal Y."/>
            <person name="Verma A."/>
            <person name="Krishnamurthi S."/>
            <person name="Kumar P."/>
        </authorList>
    </citation>
    <scope>NUCLEOTIDE SEQUENCE [LARGE SCALE GENOMIC DNA]</scope>
    <source>
        <strain evidence="2 3">JCM 16495</strain>
    </source>
</reference>
<dbReference type="RefSeq" id="WP_158204893.1">
    <property type="nucleotide sequence ID" value="NZ_WSZK01000018.1"/>
</dbReference>
<accession>A0A6B0GSW3</accession>
<dbReference type="Proteomes" id="UP000451471">
    <property type="component" value="Unassembled WGS sequence"/>
</dbReference>
<gene>
    <name evidence="2" type="ORF">GQS65_12025</name>
</gene>
<keyword evidence="3" id="KW-1185">Reference proteome</keyword>
<feature type="transmembrane region" description="Helical" evidence="1">
    <location>
        <begin position="33"/>
        <end position="53"/>
    </location>
</feature>
<protein>
    <submittedName>
        <fullName evidence="2">Uncharacterized protein</fullName>
    </submittedName>
</protein>
<organism evidence="2 3">
    <name type="scientific">Halomarina oriensis</name>
    <dbReference type="NCBI Taxonomy" id="671145"/>
    <lineage>
        <taxon>Archaea</taxon>
        <taxon>Methanobacteriati</taxon>
        <taxon>Methanobacteriota</taxon>
        <taxon>Stenosarchaea group</taxon>
        <taxon>Halobacteria</taxon>
        <taxon>Halobacteriales</taxon>
        <taxon>Natronomonadaceae</taxon>
        <taxon>Halomarina</taxon>
    </lineage>
</organism>
<dbReference type="EMBL" id="WSZK01000018">
    <property type="protein sequence ID" value="MWG35205.1"/>
    <property type="molecule type" value="Genomic_DNA"/>
</dbReference>
<keyword evidence="1" id="KW-0472">Membrane</keyword>